<keyword evidence="3" id="KW-1185">Reference proteome</keyword>
<feature type="compositionally biased region" description="Basic and acidic residues" evidence="1">
    <location>
        <begin position="77"/>
        <end position="114"/>
    </location>
</feature>
<name>A0AA38LGV2_TAXCH</name>
<dbReference type="EMBL" id="JAHRHJ020000002">
    <property type="protein sequence ID" value="KAH9324408.1"/>
    <property type="molecule type" value="Genomic_DNA"/>
</dbReference>
<comment type="caution">
    <text evidence="2">The sequence shown here is derived from an EMBL/GenBank/DDBJ whole genome shotgun (WGS) entry which is preliminary data.</text>
</comment>
<reference evidence="2 3" key="1">
    <citation type="journal article" date="2021" name="Nat. Plants">
        <title>The Taxus genome provides insights into paclitaxel biosynthesis.</title>
        <authorList>
            <person name="Xiong X."/>
            <person name="Gou J."/>
            <person name="Liao Q."/>
            <person name="Li Y."/>
            <person name="Zhou Q."/>
            <person name="Bi G."/>
            <person name="Li C."/>
            <person name="Du R."/>
            <person name="Wang X."/>
            <person name="Sun T."/>
            <person name="Guo L."/>
            <person name="Liang H."/>
            <person name="Lu P."/>
            <person name="Wu Y."/>
            <person name="Zhang Z."/>
            <person name="Ro D.K."/>
            <person name="Shang Y."/>
            <person name="Huang S."/>
            <person name="Yan J."/>
        </authorList>
    </citation>
    <scope>NUCLEOTIDE SEQUENCE [LARGE SCALE GENOMIC DNA]</scope>
    <source>
        <strain evidence="2">Ta-2019</strain>
    </source>
</reference>
<evidence type="ECO:0000313" key="2">
    <source>
        <dbReference type="EMBL" id="KAH9324408.1"/>
    </source>
</evidence>
<organism evidence="2 3">
    <name type="scientific">Taxus chinensis</name>
    <name type="common">Chinese yew</name>
    <name type="synonym">Taxus wallichiana var. chinensis</name>
    <dbReference type="NCBI Taxonomy" id="29808"/>
    <lineage>
        <taxon>Eukaryota</taxon>
        <taxon>Viridiplantae</taxon>
        <taxon>Streptophyta</taxon>
        <taxon>Embryophyta</taxon>
        <taxon>Tracheophyta</taxon>
        <taxon>Spermatophyta</taxon>
        <taxon>Pinopsida</taxon>
        <taxon>Pinidae</taxon>
        <taxon>Conifers II</taxon>
        <taxon>Cupressales</taxon>
        <taxon>Taxaceae</taxon>
        <taxon>Taxus</taxon>
    </lineage>
</organism>
<gene>
    <name evidence="2" type="ORF">KI387_004586</name>
</gene>
<sequence>SMPFGSRGSLKIIRFLYLFPFPALFIDKLKNLGYQGTKEHIVGKRAQEMKRKQNALIIIIAQAWNYTGIREHVVDENMPEDRRKRGRRGWEETQGEERALVNSSPKKDVHEHGKMNQSTRKQGMTVEGIHSGKTM</sequence>
<feature type="non-terminal residue" evidence="2">
    <location>
        <position position="1"/>
    </location>
</feature>
<dbReference type="AlphaFoldDB" id="A0AA38LGV2"/>
<dbReference type="Proteomes" id="UP000824469">
    <property type="component" value="Unassembled WGS sequence"/>
</dbReference>
<protein>
    <submittedName>
        <fullName evidence="2">Uncharacterized protein</fullName>
    </submittedName>
</protein>
<evidence type="ECO:0000256" key="1">
    <source>
        <dbReference type="SAM" id="MobiDB-lite"/>
    </source>
</evidence>
<proteinExistence type="predicted"/>
<accession>A0AA38LGV2</accession>
<evidence type="ECO:0000313" key="3">
    <source>
        <dbReference type="Proteomes" id="UP000824469"/>
    </source>
</evidence>
<feature type="non-terminal residue" evidence="2">
    <location>
        <position position="135"/>
    </location>
</feature>
<feature type="region of interest" description="Disordered" evidence="1">
    <location>
        <begin position="77"/>
        <end position="135"/>
    </location>
</feature>